<dbReference type="Pfam" id="PF03807">
    <property type="entry name" value="F420_oxidored"/>
    <property type="match status" value="1"/>
</dbReference>
<dbReference type="InterPro" id="IPR051267">
    <property type="entry name" value="STEAP_metalloreductase"/>
</dbReference>
<dbReference type="GeneID" id="93508221"/>
<dbReference type="PANTHER" id="PTHR14239">
    <property type="entry name" value="DUDULIN-RELATED"/>
    <property type="match status" value="1"/>
</dbReference>
<keyword evidence="1" id="KW-0560">Oxidoreductase</keyword>
<evidence type="ECO:0000313" key="3">
    <source>
        <dbReference type="EMBL" id="MFI1465502.1"/>
    </source>
</evidence>
<accession>A0ABW7TZA8</accession>
<gene>
    <name evidence="3" type="ORF">ACH4WX_32750</name>
</gene>
<dbReference type="InterPro" id="IPR028939">
    <property type="entry name" value="P5C_Rdtase_cat_N"/>
</dbReference>
<protein>
    <submittedName>
        <fullName evidence="3">NADPH-dependent F420 reductase</fullName>
    </submittedName>
</protein>
<evidence type="ECO:0000256" key="1">
    <source>
        <dbReference type="ARBA" id="ARBA00023002"/>
    </source>
</evidence>
<evidence type="ECO:0000313" key="4">
    <source>
        <dbReference type="Proteomes" id="UP001611263"/>
    </source>
</evidence>
<dbReference type="InterPro" id="IPR036291">
    <property type="entry name" value="NAD(P)-bd_dom_sf"/>
</dbReference>
<dbReference type="RefSeq" id="WP_033247566.1">
    <property type="nucleotide sequence ID" value="NZ_JBIRUQ010000019.1"/>
</dbReference>
<feature type="domain" description="Pyrroline-5-carboxylate reductase catalytic N-terminal" evidence="2">
    <location>
        <begin position="3"/>
        <end position="91"/>
    </location>
</feature>
<dbReference type="Gene3D" id="3.40.50.720">
    <property type="entry name" value="NAD(P)-binding Rossmann-like Domain"/>
    <property type="match status" value="1"/>
</dbReference>
<sequence>MKRIGIVGSGSIGAAVARLAVAADYDVLIANSRGPESLTDLIDELGPRARAGEVRAAVEFGDIPVLAVPLAAYPKLPVDAFVGNTVLSTGNYYPHRDGRIEQLDSLKSTTAEYEQSLLPGTVIVKAFNNIRFQHIPNLANSSPRTALPIAGDDSEAKARVSTIVNTLGFDTVDAGKLAESWRFEPESGAYTSIYAANEDRFAVDYLADPGAPVPADRLRERLDASHRPDVAARQF</sequence>
<proteinExistence type="predicted"/>
<comment type="caution">
    <text evidence="3">The sequence shown here is derived from an EMBL/GenBank/DDBJ whole genome shotgun (WGS) entry which is preliminary data.</text>
</comment>
<dbReference type="EMBL" id="JBIRUQ010000019">
    <property type="protein sequence ID" value="MFI1465502.1"/>
    <property type="molecule type" value="Genomic_DNA"/>
</dbReference>
<organism evidence="3 4">
    <name type="scientific">Nocardia carnea</name>
    <dbReference type="NCBI Taxonomy" id="37328"/>
    <lineage>
        <taxon>Bacteria</taxon>
        <taxon>Bacillati</taxon>
        <taxon>Actinomycetota</taxon>
        <taxon>Actinomycetes</taxon>
        <taxon>Mycobacteriales</taxon>
        <taxon>Nocardiaceae</taxon>
        <taxon>Nocardia</taxon>
    </lineage>
</organism>
<dbReference type="SUPFAM" id="SSF51735">
    <property type="entry name" value="NAD(P)-binding Rossmann-fold domains"/>
    <property type="match status" value="1"/>
</dbReference>
<dbReference type="Proteomes" id="UP001611263">
    <property type="component" value="Unassembled WGS sequence"/>
</dbReference>
<reference evidence="3 4" key="1">
    <citation type="submission" date="2024-10" db="EMBL/GenBank/DDBJ databases">
        <title>The Natural Products Discovery Center: Release of the First 8490 Sequenced Strains for Exploring Actinobacteria Biosynthetic Diversity.</title>
        <authorList>
            <person name="Kalkreuter E."/>
            <person name="Kautsar S.A."/>
            <person name="Yang D."/>
            <person name="Bader C.D."/>
            <person name="Teijaro C.N."/>
            <person name="Fluegel L."/>
            <person name="Davis C.M."/>
            <person name="Simpson J.R."/>
            <person name="Lauterbach L."/>
            <person name="Steele A.D."/>
            <person name="Gui C."/>
            <person name="Meng S."/>
            <person name="Li G."/>
            <person name="Viehrig K."/>
            <person name="Ye F."/>
            <person name="Su P."/>
            <person name="Kiefer A.F."/>
            <person name="Nichols A."/>
            <person name="Cepeda A.J."/>
            <person name="Yan W."/>
            <person name="Fan B."/>
            <person name="Jiang Y."/>
            <person name="Adhikari A."/>
            <person name="Zheng C.-J."/>
            <person name="Schuster L."/>
            <person name="Cowan T.M."/>
            <person name="Smanski M.J."/>
            <person name="Chevrette M.G."/>
            <person name="De Carvalho L.P.S."/>
            <person name="Shen B."/>
        </authorList>
    </citation>
    <scope>NUCLEOTIDE SEQUENCE [LARGE SCALE GENOMIC DNA]</scope>
    <source>
        <strain evidence="3 4">NPDC020568</strain>
    </source>
</reference>
<name>A0ABW7TZA8_9NOCA</name>
<keyword evidence="4" id="KW-1185">Reference proteome</keyword>
<evidence type="ECO:0000259" key="2">
    <source>
        <dbReference type="Pfam" id="PF03807"/>
    </source>
</evidence>